<comment type="similarity">
    <text evidence="2 8">Belongs to the FXYD family.</text>
</comment>
<dbReference type="GO" id="GO:0043269">
    <property type="term" value="P:regulation of monoatomic ion transport"/>
    <property type="evidence" value="ECO:0007669"/>
    <property type="project" value="InterPro"/>
</dbReference>
<dbReference type="PANTHER" id="PTHR14132">
    <property type="entry name" value="SODIUM/POTASSIUM-TRANSPORTING ATPASE SUBUNIT GAMMA"/>
    <property type="match status" value="1"/>
</dbReference>
<dbReference type="GO" id="GO:0017080">
    <property type="term" value="F:sodium channel regulator activity"/>
    <property type="evidence" value="ECO:0007669"/>
    <property type="project" value="TreeGrafter"/>
</dbReference>
<evidence type="ECO:0000256" key="3">
    <source>
        <dbReference type="ARBA" id="ARBA00022448"/>
    </source>
</evidence>
<dbReference type="PROSITE" id="PS01310">
    <property type="entry name" value="FXYD"/>
    <property type="match status" value="1"/>
</dbReference>
<keyword evidence="10" id="KW-1185">Reference proteome</keyword>
<sequence length="123" mass="13691">MQISWVAILLDVQESYGLGVEAVYKPLGPRLVRCYAVIIDAFFHFAPSQVVCKMGQFSGLLLLTVLCAFFEETEANPFVYNYERLRIGGLIIAGLLVVGGLFVLLNPKCTRKNKKSEDDTSEL</sequence>
<evidence type="ECO:0000256" key="6">
    <source>
        <dbReference type="ARBA" id="ARBA00023065"/>
    </source>
</evidence>
<proteinExistence type="inferred from homology"/>
<evidence type="ECO:0000313" key="9">
    <source>
        <dbReference type="Ensembl" id="ENSOTSP00005125722.1"/>
    </source>
</evidence>
<protein>
    <recommendedName>
        <fullName evidence="8">FXYD domain-containing ion transport regulator</fullName>
    </recommendedName>
</protein>
<evidence type="ECO:0000256" key="2">
    <source>
        <dbReference type="ARBA" id="ARBA00005948"/>
    </source>
</evidence>
<organism evidence="9 10">
    <name type="scientific">Oncorhynchus tshawytscha</name>
    <name type="common">Chinook salmon</name>
    <name type="synonym">Salmo tshawytscha</name>
    <dbReference type="NCBI Taxonomy" id="74940"/>
    <lineage>
        <taxon>Eukaryota</taxon>
        <taxon>Metazoa</taxon>
        <taxon>Chordata</taxon>
        <taxon>Craniata</taxon>
        <taxon>Vertebrata</taxon>
        <taxon>Euteleostomi</taxon>
        <taxon>Actinopterygii</taxon>
        <taxon>Neopterygii</taxon>
        <taxon>Teleostei</taxon>
        <taxon>Protacanthopterygii</taxon>
        <taxon>Salmoniformes</taxon>
        <taxon>Salmonidae</taxon>
        <taxon>Salmoninae</taxon>
        <taxon>Oncorhynchus</taxon>
    </lineage>
</organism>
<keyword evidence="5 8" id="KW-1133">Transmembrane helix</keyword>
<dbReference type="AlphaFoldDB" id="A0AAZ3Q8X1"/>
<name>A0AAZ3Q8X1_ONCTS</name>
<evidence type="ECO:0000256" key="1">
    <source>
        <dbReference type="ARBA" id="ARBA00004167"/>
    </source>
</evidence>
<evidence type="ECO:0000256" key="7">
    <source>
        <dbReference type="ARBA" id="ARBA00023136"/>
    </source>
</evidence>
<keyword evidence="7 8" id="KW-0472">Membrane</keyword>
<reference evidence="10" key="1">
    <citation type="journal article" date="2018" name="PLoS ONE">
        <title>Chinook salmon (Oncorhynchus tshawytscha) genome and transcriptome.</title>
        <authorList>
            <person name="Christensen K.A."/>
            <person name="Leong J.S."/>
            <person name="Sakhrani D."/>
            <person name="Biagi C.A."/>
            <person name="Minkley D.R."/>
            <person name="Withler R.E."/>
            <person name="Rondeau E.B."/>
            <person name="Koop B.F."/>
            <person name="Devlin R.H."/>
        </authorList>
    </citation>
    <scope>NUCLEOTIDE SEQUENCE [LARGE SCALE GENOMIC DNA]</scope>
</reference>
<reference evidence="9" key="3">
    <citation type="submission" date="2025-09" db="UniProtKB">
        <authorList>
            <consortium name="Ensembl"/>
        </authorList>
    </citation>
    <scope>IDENTIFICATION</scope>
</reference>
<dbReference type="Ensembl" id="ENSOTST00005182181.1">
    <property type="protein sequence ID" value="ENSOTSP00005125722.1"/>
    <property type="gene ID" value="ENSOTSG00005055225.1"/>
</dbReference>
<comment type="subcellular location">
    <subcellularLocation>
        <location evidence="1">Membrane</location>
        <topology evidence="1">Single-pass membrane protein</topology>
    </subcellularLocation>
</comment>
<keyword evidence="6 8" id="KW-0406">Ion transport</keyword>
<dbReference type="Pfam" id="PF02038">
    <property type="entry name" value="ATP1G1_PLM_MAT8"/>
    <property type="match status" value="1"/>
</dbReference>
<dbReference type="GO" id="GO:0016020">
    <property type="term" value="C:membrane"/>
    <property type="evidence" value="ECO:0007669"/>
    <property type="project" value="UniProtKB-SubCell"/>
</dbReference>
<evidence type="ECO:0000256" key="8">
    <source>
        <dbReference type="RuleBase" id="RU364131"/>
    </source>
</evidence>
<dbReference type="CDD" id="cd20329">
    <property type="entry name" value="FXYD11"/>
    <property type="match status" value="1"/>
</dbReference>
<dbReference type="GO" id="GO:0006811">
    <property type="term" value="P:monoatomic ion transport"/>
    <property type="evidence" value="ECO:0007669"/>
    <property type="project" value="UniProtKB-KW"/>
</dbReference>
<dbReference type="PANTHER" id="PTHR14132:SF14">
    <property type="entry name" value="FXYD DOMAIN-CONTAINING ION TRANSPORT REGULATOR 5"/>
    <property type="match status" value="1"/>
</dbReference>
<evidence type="ECO:0000256" key="4">
    <source>
        <dbReference type="ARBA" id="ARBA00022692"/>
    </source>
</evidence>
<keyword evidence="4 8" id="KW-0812">Transmembrane</keyword>
<feature type="transmembrane region" description="Helical" evidence="8">
    <location>
        <begin position="87"/>
        <end position="105"/>
    </location>
</feature>
<dbReference type="GeneTree" id="ENSGT01150000287037"/>
<dbReference type="Gene3D" id="1.20.5.780">
    <property type="entry name" value="Single helix bin"/>
    <property type="match status" value="1"/>
</dbReference>
<dbReference type="Proteomes" id="UP000694402">
    <property type="component" value="Unassembled WGS sequence"/>
</dbReference>
<dbReference type="InterPro" id="IPR000272">
    <property type="entry name" value="Ion-transport_regulator_FXYD"/>
</dbReference>
<dbReference type="InterPro" id="IPR047297">
    <property type="entry name" value="FXYD_motif"/>
</dbReference>
<evidence type="ECO:0000256" key="5">
    <source>
        <dbReference type="ARBA" id="ARBA00022989"/>
    </source>
</evidence>
<dbReference type="FunFam" id="1.20.5.780:FF:000012">
    <property type="entry name" value="FXYD domain-containing ion transport regulator"/>
    <property type="match status" value="1"/>
</dbReference>
<reference evidence="9" key="2">
    <citation type="submission" date="2025-08" db="UniProtKB">
        <authorList>
            <consortium name="Ensembl"/>
        </authorList>
    </citation>
    <scope>IDENTIFICATION</scope>
</reference>
<evidence type="ECO:0000313" key="10">
    <source>
        <dbReference type="Proteomes" id="UP000694402"/>
    </source>
</evidence>
<keyword evidence="3 8" id="KW-0813">Transport</keyword>
<accession>A0AAZ3Q8X1</accession>